<evidence type="ECO:0000256" key="2">
    <source>
        <dbReference type="ARBA" id="ARBA00022529"/>
    </source>
</evidence>
<dbReference type="CDD" id="cd00737">
    <property type="entry name" value="lyz_endolysin_autolysin"/>
    <property type="match status" value="1"/>
</dbReference>
<reference evidence="10" key="1">
    <citation type="journal article" date="2019" name="Int. J. Syst. Evol. Microbiol.">
        <title>The Global Catalogue of Microorganisms (GCM) 10K type strain sequencing project: providing services to taxonomists for standard genome sequencing and annotation.</title>
        <authorList>
            <consortium name="The Broad Institute Genomics Platform"/>
            <consortium name="The Broad Institute Genome Sequencing Center for Infectious Disease"/>
            <person name="Wu L."/>
            <person name="Ma J."/>
        </authorList>
    </citation>
    <scope>NUCLEOTIDE SEQUENCE [LARGE SCALE GENOMIC DNA]</scope>
    <source>
        <strain evidence="10">LMG 29247</strain>
    </source>
</reference>
<evidence type="ECO:0000313" key="9">
    <source>
        <dbReference type="EMBL" id="MFD1709862.1"/>
    </source>
</evidence>
<organism evidence="9 10">
    <name type="scientific">Ottowia flava</name>
    <dbReference type="NCBI Taxonomy" id="2675430"/>
    <lineage>
        <taxon>Bacteria</taxon>
        <taxon>Pseudomonadati</taxon>
        <taxon>Pseudomonadota</taxon>
        <taxon>Betaproteobacteria</taxon>
        <taxon>Burkholderiales</taxon>
        <taxon>Comamonadaceae</taxon>
        <taxon>Ottowia</taxon>
    </lineage>
</organism>
<feature type="transmembrane region" description="Helical" evidence="8">
    <location>
        <begin position="216"/>
        <end position="234"/>
    </location>
</feature>
<evidence type="ECO:0000256" key="5">
    <source>
        <dbReference type="ARBA" id="ARBA00023200"/>
    </source>
</evidence>
<evidence type="ECO:0000256" key="3">
    <source>
        <dbReference type="ARBA" id="ARBA00022638"/>
    </source>
</evidence>
<name>A0ABW4KP33_9BURK</name>
<dbReference type="Proteomes" id="UP001597304">
    <property type="component" value="Unassembled WGS sequence"/>
</dbReference>
<dbReference type="HAMAP" id="MF_04110">
    <property type="entry name" value="ENDOLYSIN_T4"/>
    <property type="match status" value="1"/>
</dbReference>
<gene>
    <name evidence="9" type="ORF">ACFSF0_04545</name>
</gene>
<dbReference type="InterPro" id="IPR023347">
    <property type="entry name" value="Lysozyme_dom_sf"/>
</dbReference>
<dbReference type="InterPro" id="IPR002196">
    <property type="entry name" value="Glyco_hydro_24"/>
</dbReference>
<evidence type="ECO:0000256" key="8">
    <source>
        <dbReference type="SAM" id="Phobius"/>
    </source>
</evidence>
<keyword evidence="6 7" id="KW-0326">Glycosidase</keyword>
<dbReference type="EMBL" id="JBHUEJ010000011">
    <property type="protein sequence ID" value="MFD1709862.1"/>
    <property type="molecule type" value="Genomic_DNA"/>
</dbReference>
<dbReference type="Pfam" id="PF00959">
    <property type="entry name" value="Phage_lysozyme"/>
    <property type="match status" value="1"/>
</dbReference>
<keyword evidence="4 7" id="KW-0378">Hydrolase</keyword>
<keyword evidence="8" id="KW-1133">Transmembrane helix</keyword>
<accession>A0ABW4KP33</accession>
<evidence type="ECO:0000256" key="1">
    <source>
        <dbReference type="ARBA" id="ARBA00000632"/>
    </source>
</evidence>
<dbReference type="EC" id="3.2.1.17" evidence="7"/>
<dbReference type="InterPro" id="IPR034690">
    <property type="entry name" value="Endolysin_T4_type"/>
</dbReference>
<evidence type="ECO:0000313" key="10">
    <source>
        <dbReference type="Proteomes" id="UP001597304"/>
    </source>
</evidence>
<keyword evidence="8" id="KW-0472">Membrane</keyword>
<dbReference type="Gene3D" id="1.10.530.40">
    <property type="match status" value="1"/>
</dbReference>
<dbReference type="PANTHER" id="PTHR38107:SF3">
    <property type="entry name" value="LYSOZYME RRRD-RELATED"/>
    <property type="match status" value="1"/>
</dbReference>
<evidence type="ECO:0000256" key="4">
    <source>
        <dbReference type="ARBA" id="ARBA00022801"/>
    </source>
</evidence>
<sequence>MKISSAGLSIIKEFEGFRAEAYKPIPSDPWTIGYGTTRGVKPGDVMTRSEAERRLRHELVEYERAVERATGGNATQPQFDALVSFAYNVGVKGMAGSTVIKRHNAGDHQAAARAFGLWNKAGGKVWPGLTRRRAAEAALYLTPEIVSTPLPVAEEVREAAAADEMPRAVEPERSLAESQINRAGVIAGGTAAVATVAETARTVADVKTSTDMLGEWLVPILLVAVVALCGYIVWQRCKQRAQGWS</sequence>
<dbReference type="PANTHER" id="PTHR38107">
    <property type="match status" value="1"/>
</dbReference>
<proteinExistence type="inferred from homology"/>
<evidence type="ECO:0000256" key="6">
    <source>
        <dbReference type="ARBA" id="ARBA00023295"/>
    </source>
</evidence>
<keyword evidence="5" id="KW-1035">Host cytoplasm</keyword>
<dbReference type="RefSeq" id="WP_147914067.1">
    <property type="nucleotide sequence ID" value="NZ_JBHUEJ010000011.1"/>
</dbReference>
<comment type="similarity">
    <text evidence="7">Belongs to the glycosyl hydrolase 24 family.</text>
</comment>
<dbReference type="InterPro" id="IPR051018">
    <property type="entry name" value="Bacteriophage_GH24"/>
</dbReference>
<comment type="caution">
    <text evidence="9">The sequence shown here is derived from an EMBL/GenBank/DDBJ whole genome shotgun (WGS) entry which is preliminary data.</text>
</comment>
<dbReference type="InterPro" id="IPR023346">
    <property type="entry name" value="Lysozyme-like_dom_sf"/>
</dbReference>
<keyword evidence="3 7" id="KW-0081">Bacteriolytic enzyme</keyword>
<dbReference type="SUPFAM" id="SSF53955">
    <property type="entry name" value="Lysozyme-like"/>
    <property type="match status" value="1"/>
</dbReference>
<dbReference type="InterPro" id="IPR033907">
    <property type="entry name" value="Endolysin_autolysin"/>
</dbReference>
<comment type="catalytic activity">
    <reaction evidence="1 7">
        <text>Hydrolysis of (1-&gt;4)-beta-linkages between N-acetylmuramic acid and N-acetyl-D-glucosamine residues in a peptidoglycan and between N-acetyl-D-glucosamine residues in chitodextrins.</text>
        <dbReference type="EC" id="3.2.1.17"/>
    </reaction>
</comment>
<evidence type="ECO:0000256" key="7">
    <source>
        <dbReference type="RuleBase" id="RU003788"/>
    </source>
</evidence>
<keyword evidence="10" id="KW-1185">Reference proteome</keyword>
<protein>
    <recommendedName>
        <fullName evidence="7">Lysozyme</fullName>
        <ecNumber evidence="7">3.2.1.17</ecNumber>
    </recommendedName>
</protein>
<keyword evidence="8" id="KW-0812">Transmembrane</keyword>
<keyword evidence="2 7" id="KW-0929">Antimicrobial</keyword>